<dbReference type="InterPro" id="IPR024300">
    <property type="entry name" value="SipL_SPOCS_dom"/>
</dbReference>
<dbReference type="EMBL" id="JANFZH010000006">
    <property type="protein sequence ID" value="MCQ4839104.1"/>
    <property type="molecule type" value="Genomic_DNA"/>
</dbReference>
<comment type="caution">
    <text evidence="2">The sequence shown here is derived from an EMBL/GenBank/DDBJ whole genome shotgun (WGS) entry which is preliminary data.</text>
</comment>
<name>A0ABT1RWQ2_9FIRM</name>
<accession>A0ABT1RWQ2</accession>
<dbReference type="InterPro" id="IPR018392">
    <property type="entry name" value="LysM"/>
</dbReference>
<dbReference type="PROSITE" id="PS51782">
    <property type="entry name" value="LYSM"/>
    <property type="match status" value="1"/>
</dbReference>
<dbReference type="GeneID" id="90533087"/>
<dbReference type="Proteomes" id="UP001524473">
    <property type="component" value="Unassembled WGS sequence"/>
</dbReference>
<evidence type="ECO:0000313" key="2">
    <source>
        <dbReference type="EMBL" id="MCQ4839104.1"/>
    </source>
</evidence>
<keyword evidence="3" id="KW-1185">Reference proteome</keyword>
<sequence length="511" mass="57457">MQAKIKTEPYEYFDPVFDGSYEVPIDTEYNLPDYCADIQKILKCRVLPEISSYLISEDTLTCDGVCDIRVMYLDAKGGCIRCCDFTKEFSASIKIKSSEEKAVACIKAAAEHLTCRAVSARRIDLHIAVSLQVLAVVQKKELITSEIEDSTIEKRSQTIKAAQAVNAVSHQFTIEDYLPLKNGKPPIESILRKEISCRVSEFKTAEERLTVNGTANVTFLYLSSVDGSTTEKMTASIDFNQVIDCLGASEGCVCDVKVIPGESSIQPKEDNVGEYTGVNVLIKVFLVAFLYQECEVEIIDDAYSIAAPLDLHYSQSSFTEIHGIHSEILKKKCAITVNEDEIQKVIDLWSEQDDVQSYCEKGKINYRVRYSICILYMNAQGKILYTEKTFDYNFSCELESEQAKKSDTSFLTDIWEYRITDKNTVEVSTETFVTSLLYSKASVKYLTSAITDENGKAFEKGSKLLVYYAEQGENLWDIAKSHRALLSDIRSQNELYDETVPQSGPILICSR</sequence>
<reference evidence="2 3" key="1">
    <citation type="submission" date="2022-06" db="EMBL/GenBank/DDBJ databases">
        <title>Isolation of gut microbiota from human fecal samples.</title>
        <authorList>
            <person name="Pamer E.G."/>
            <person name="Barat B."/>
            <person name="Waligurski E."/>
            <person name="Medina S."/>
            <person name="Paddock L."/>
            <person name="Mostad J."/>
        </authorList>
    </citation>
    <scope>NUCLEOTIDE SEQUENCE [LARGE SCALE GENOMIC DNA]</scope>
    <source>
        <strain evidence="2 3">DFI.9.73</strain>
    </source>
</reference>
<evidence type="ECO:0000313" key="3">
    <source>
        <dbReference type="Proteomes" id="UP001524473"/>
    </source>
</evidence>
<protein>
    <submittedName>
        <fullName evidence="2">DUF3794 domain-containing protein</fullName>
    </submittedName>
</protein>
<proteinExistence type="predicted"/>
<evidence type="ECO:0000259" key="1">
    <source>
        <dbReference type="PROSITE" id="PS51782"/>
    </source>
</evidence>
<dbReference type="Pfam" id="PF12673">
    <property type="entry name" value="SipL"/>
    <property type="match status" value="2"/>
</dbReference>
<dbReference type="RefSeq" id="WP_066865833.1">
    <property type="nucleotide sequence ID" value="NZ_CABKVV010000014.1"/>
</dbReference>
<gene>
    <name evidence="2" type="ORF">NE695_04130</name>
</gene>
<organism evidence="2 3">
    <name type="scientific">Neglectibacter timonensis</name>
    <dbReference type="NCBI Taxonomy" id="1776382"/>
    <lineage>
        <taxon>Bacteria</taxon>
        <taxon>Bacillati</taxon>
        <taxon>Bacillota</taxon>
        <taxon>Clostridia</taxon>
        <taxon>Eubacteriales</taxon>
        <taxon>Oscillospiraceae</taxon>
        <taxon>Neglectibacter</taxon>
    </lineage>
</organism>
<feature type="domain" description="LysM" evidence="1">
    <location>
        <begin position="465"/>
        <end position="509"/>
    </location>
</feature>